<dbReference type="GeneID" id="918202"/>
<dbReference type="KEGG" id="vg:918202"/>
<gene>
    <name evidence="1" type="primary">a001L</name>
    <name evidence="2" type="synonym">a692R</name>
</gene>
<evidence type="ECO:0000313" key="3">
    <source>
        <dbReference type="Proteomes" id="UP000000862"/>
    </source>
</evidence>
<dbReference type="EMBL" id="JF411744">
    <property type="protein sequence ID" value="AAC97059.1"/>
    <property type="molecule type" value="Genomic_DNA"/>
</dbReference>
<reference evidence="1 3" key="5">
    <citation type="journal article" date="1997" name="Virology">
        <title>Analysis of 74 kb of DNA located at the right end of the 330-kb chlorella virus PBCV-1 genome.</title>
        <authorList>
            <person name="Li Y."/>
            <person name="Lu Z."/>
            <person name="Sun L."/>
            <person name="Ropp S."/>
            <person name="Kutish G.F."/>
            <person name="Rock D.L."/>
            <person name="Van Etten J.L."/>
        </authorList>
    </citation>
    <scope>NUCLEOTIDE SEQUENCE [LARGE SCALE GENOMIC DNA]</scope>
</reference>
<reference evidence="1 3" key="8">
    <citation type="journal article" date="2010" name="J. Virol.">
        <title>Microarray analysis of Paramecium bursaria chlorella virus 1 transcription.</title>
        <authorList>
            <person name="Yanai-Balser G.M."/>
            <person name="Duncan G.A."/>
            <person name="Eudy J.D."/>
            <person name="Wang D."/>
            <person name="Li X."/>
            <person name="Agarkova I.V."/>
            <person name="Dunigan D.D."/>
            <person name="Van Etten J.L."/>
        </authorList>
    </citation>
    <scope>NUCLEOTIDE SEQUENCE [LARGE SCALE GENOMIC DNA]</scope>
</reference>
<reference evidence="1 3" key="4">
    <citation type="journal article" date="1996" name="Virology">
        <title>Analysis of 76 kb of the chlorella virus PBCV-1 330-kb genome: map positions 182 to 258.</title>
        <authorList>
            <person name="Kutish G.F."/>
            <person name="Li Y."/>
            <person name="Lu Z."/>
            <person name="Furuta M."/>
            <person name="Rock D.L."/>
            <person name="Van Etten J.L."/>
        </authorList>
    </citation>
    <scope>NUCLEOTIDE SEQUENCE [LARGE SCALE GENOMIC DNA]</scope>
</reference>
<reference evidence="1 3" key="7">
    <citation type="journal article" date="2000" name="Virology">
        <title>Characterization of a beta-1,3-glucanase encoded by chlorella virus PBCV-1.</title>
        <authorList>
            <person name="Sun L."/>
            <person name="Gurnon J.R."/>
            <person name="Adams B.J."/>
            <person name="Graves M.V."/>
            <person name="Van Etten J.L."/>
        </authorList>
    </citation>
    <scope>NUCLEOTIDE SEQUENCE [LARGE SCALE GENOMIC DNA]</scope>
</reference>
<dbReference type="EMBL" id="JF411744">
    <property type="protein sequence ID" value="AAC96369.1"/>
    <property type="molecule type" value="Genomic_DNA"/>
</dbReference>
<dbReference type="GeneID" id="918388"/>
<name>Q89338_PBCV1</name>
<sequence>MNKRNTDLKEIDNNYVLSISYRRIVLELVYSVYIPPEGSGVLRDAADDTGRPLVIAREHIQPKTSFVDTRPETTKLLMFLLRISARVCP</sequence>
<evidence type="ECO:0000313" key="1">
    <source>
        <dbReference type="EMBL" id="AAC96369.1"/>
    </source>
</evidence>
<reference evidence="1 3" key="3">
    <citation type="journal article" date="1996" name="Virology">
        <title>Analysis of 94 kb of the chlorella virus PBCV-1 330-kb genome: map positions 88 to 182.</title>
        <authorList>
            <person name="Lu Z."/>
            <person name="Li Y."/>
            <person name="Que Q."/>
            <person name="Kutish G.F."/>
            <person name="Rock D.L."/>
            <person name="Van Etten J.L."/>
        </authorList>
    </citation>
    <scope>NUCLEOTIDE SEQUENCE [LARGE SCALE GENOMIC DNA]</scope>
</reference>
<reference evidence="1 3" key="2">
    <citation type="journal article" date="1995" name="Virology">
        <title>Analysis of 43 kb of the Chlorella virus PBCV-1 330-kb genome: map positions 45 to 88.</title>
        <authorList>
            <person name="Li Y."/>
            <person name="Lu Z."/>
            <person name="Burbank D.E."/>
            <person name="Kutish G.F."/>
            <person name="Rock D.L."/>
            <person name="Van Etten J.L."/>
        </authorList>
    </citation>
    <scope>NUCLEOTIDE SEQUENCE [LARGE SCALE GENOMIC DNA]</scope>
</reference>
<dbReference type="PIR" id="T17491">
    <property type="entry name" value="T17491"/>
</dbReference>
<proteinExistence type="predicted"/>
<evidence type="ECO:0000313" key="2">
    <source>
        <dbReference type="EMBL" id="AAC97059.1"/>
    </source>
</evidence>
<protein>
    <submittedName>
        <fullName evidence="1">Uncharacterized protein</fullName>
    </submittedName>
</protein>
<dbReference type="RefSeq" id="NP_049048.1">
    <property type="nucleotide sequence ID" value="NC_000852.5"/>
</dbReference>
<dbReference type="RefSeq" id="NP_048349.1">
    <property type="nucleotide sequence ID" value="NC_000852.5"/>
</dbReference>
<reference evidence="1" key="9">
    <citation type="submission" date="2011-02" db="EMBL/GenBank/DDBJ databases">
        <title>Paramecium bursaria Chlorella virus 1 proteome reveals novel architectural and regulatory features of a giant virus.</title>
        <authorList>
            <person name="Dunigan D.D."/>
            <person name="Blanc G."/>
            <person name="Duncan G.A."/>
            <person name="Gurnon J.R."/>
            <person name="Jeanniard A."/>
            <person name="McClung O.W."/>
            <person name="Upton C."/>
            <person name="Van Etten J.L."/>
        </authorList>
    </citation>
    <scope>NUCLEOTIDE SEQUENCE</scope>
</reference>
<keyword evidence="3" id="KW-1185">Reference proteome</keyword>
<dbReference type="KEGG" id="vg:918388"/>
<dbReference type="Proteomes" id="UP000000862">
    <property type="component" value="Segment"/>
</dbReference>
<reference evidence="1 3" key="6">
    <citation type="journal article" date="1999" name="Virology">
        <title>Chlorella virus PBCV-1 encodes a functional homospermidine synthase.</title>
        <authorList>
            <person name="Kaiser A."/>
            <person name="Vollmert M."/>
            <person name="Tholl D."/>
            <person name="Graves M.V."/>
            <person name="Gurnon J.R."/>
            <person name="Xing W."/>
            <person name="Lisec A.D."/>
            <person name="Nickerson K.W."/>
            <person name="Van Etten J.L."/>
        </authorList>
    </citation>
    <scope>NUCLEOTIDE SEQUENCE [LARGE SCALE GENOMIC DNA]</scope>
</reference>
<accession>Q89338</accession>
<organismHost>
    <name type="scientific">Chlorella</name>
    <dbReference type="NCBI Taxonomy" id="3071"/>
</organismHost>
<organism evidence="1 3">
    <name type="scientific">Paramecium bursaria Chlorella virus 1</name>
    <name type="common">PBCV-1</name>
    <dbReference type="NCBI Taxonomy" id="10506"/>
    <lineage>
        <taxon>Viruses</taxon>
        <taxon>Varidnaviria</taxon>
        <taxon>Bamfordvirae</taxon>
        <taxon>Nucleocytoviricota</taxon>
        <taxon>Megaviricetes</taxon>
        <taxon>Algavirales</taxon>
        <taxon>Phycodnaviridae</taxon>
        <taxon>Chlorovirus</taxon>
        <taxon>Chlorovirus vanettense</taxon>
    </lineage>
</organism>
<reference evidence="1 3" key="1">
    <citation type="journal article" date="1995" name="Virology">
        <title>Analysis of 45 kb of DNA located at the left end of the chlorella virus PBCV-1 genome.</title>
        <authorList>
            <person name="Lu Z."/>
            <person name="Li Y."/>
            <person name="Zhang Y."/>
            <person name="Kutish G.F."/>
            <person name="Rock D.L."/>
            <person name="Van Etten J.L."/>
        </authorList>
    </citation>
    <scope>NUCLEOTIDE SEQUENCE [LARGE SCALE GENOMIC DNA]</scope>
</reference>